<reference evidence="2 3" key="1">
    <citation type="submission" date="2016-11" db="EMBL/GenBank/DDBJ databases">
        <authorList>
            <person name="Jaros S."/>
            <person name="Januszkiewicz K."/>
            <person name="Wedrychowicz H."/>
        </authorList>
    </citation>
    <scope>NUCLEOTIDE SEQUENCE [LARGE SCALE GENOMIC DNA]</scope>
    <source>
        <strain evidence="2 3">DSM 24787</strain>
    </source>
</reference>
<dbReference type="EMBL" id="FSRA01000001">
    <property type="protein sequence ID" value="SIN71410.1"/>
    <property type="molecule type" value="Genomic_DNA"/>
</dbReference>
<accession>A0A1N6DKY3</accession>
<dbReference type="Proteomes" id="UP000185003">
    <property type="component" value="Unassembled WGS sequence"/>
</dbReference>
<dbReference type="AlphaFoldDB" id="A0A1N6DKY3"/>
<organism evidence="2 3">
    <name type="scientific">Chitinophaga niabensis</name>
    <dbReference type="NCBI Taxonomy" id="536979"/>
    <lineage>
        <taxon>Bacteria</taxon>
        <taxon>Pseudomonadati</taxon>
        <taxon>Bacteroidota</taxon>
        <taxon>Chitinophagia</taxon>
        <taxon>Chitinophagales</taxon>
        <taxon>Chitinophagaceae</taxon>
        <taxon>Chitinophaga</taxon>
    </lineage>
</organism>
<keyword evidence="1" id="KW-0732">Signal</keyword>
<dbReference type="RefSeq" id="WP_143197332.1">
    <property type="nucleotide sequence ID" value="NZ_FSRA01000001.1"/>
</dbReference>
<evidence type="ECO:0000313" key="2">
    <source>
        <dbReference type="EMBL" id="SIN71410.1"/>
    </source>
</evidence>
<feature type="chain" id="PRO_5012658555" description="DUF4252 domain-containing protein" evidence="1">
    <location>
        <begin position="19"/>
        <end position="165"/>
    </location>
</feature>
<sequence length="165" mass="19121">MKRLFFLLLVFLPFYAQAQQDALLKVLVWGLPGSSENMMRGVAKKYGFEYYSVGGCVINPELQDSVKKHNDSVYAILAQRHGKDWEEHFREDLDNMRQYKDEVTALVLKEPLVAAKSARAVLYIEITPAADKDTYKVMVFSEDIYEFKLSYTYLVNHKKKKVVLL</sequence>
<proteinExistence type="predicted"/>
<keyword evidence="3" id="KW-1185">Reference proteome</keyword>
<evidence type="ECO:0008006" key="4">
    <source>
        <dbReference type="Google" id="ProtNLM"/>
    </source>
</evidence>
<protein>
    <recommendedName>
        <fullName evidence="4">DUF4252 domain-containing protein</fullName>
    </recommendedName>
</protein>
<evidence type="ECO:0000256" key="1">
    <source>
        <dbReference type="SAM" id="SignalP"/>
    </source>
</evidence>
<evidence type="ECO:0000313" key="3">
    <source>
        <dbReference type="Proteomes" id="UP000185003"/>
    </source>
</evidence>
<feature type="signal peptide" evidence="1">
    <location>
        <begin position="1"/>
        <end position="18"/>
    </location>
</feature>
<gene>
    <name evidence="2" type="ORF">SAMN04488055_0862</name>
</gene>
<dbReference type="STRING" id="536979.SAMN04488055_0862"/>
<name>A0A1N6DKY3_9BACT</name>
<dbReference type="OrthoDB" id="676237at2"/>